<evidence type="ECO:0000313" key="2">
    <source>
        <dbReference type="Proteomes" id="UP000223389"/>
    </source>
</evidence>
<dbReference type="Proteomes" id="UP000223389">
    <property type="component" value="Segment"/>
</dbReference>
<name>A0A291AXG3_9CAUD</name>
<proteinExistence type="predicted"/>
<dbReference type="EMBL" id="MF158038">
    <property type="protein sequence ID" value="ATE85716.1"/>
    <property type="molecule type" value="Genomic_DNA"/>
</dbReference>
<reference evidence="1 2" key="1">
    <citation type="submission" date="2017-05" db="EMBL/GenBank/DDBJ databases">
        <title>The isolation and characterization of 16 novel Shigella-infecting phages from the environment.</title>
        <authorList>
            <person name="Doore S.M."/>
            <person name="Schrad J.R."/>
            <person name="Dover J.A."/>
            <person name="Parent K.N."/>
        </authorList>
    </citation>
    <scope>NUCLEOTIDE SEQUENCE [LARGE SCALE GENOMIC DNA]</scope>
</reference>
<sequence>MMGCDIHLYKEKMIDGKWVSADTWVKEEDWDGAEYFEVPWRERFTDRNYNLFAEHPYSFTERGIPFDVCTEIAENINRCGCDGHSHSYLYLHELKCMLEFLETVTVNVSGMKDKDQLEELRKSIASGNPDWNLLWPYCGWASSDKYEEFDIDVPANVMLGDGLKKIISGFDGIDGENHRIVFWFDN</sequence>
<accession>A0A291AXG3</accession>
<protein>
    <submittedName>
        <fullName evidence="1">Uncharacterized protein</fullName>
    </submittedName>
</protein>
<keyword evidence="2" id="KW-1185">Reference proteome</keyword>
<organism evidence="1 2">
    <name type="scientific">Shigella phage Sf11 SMD-2017</name>
    <dbReference type="NCBI Taxonomy" id="2282196"/>
    <lineage>
        <taxon>Viruses</taxon>
        <taxon>Duplodnaviria</taxon>
        <taxon>Heunggongvirae</taxon>
        <taxon>Uroviricota</taxon>
        <taxon>Caudoviricetes</taxon>
        <taxon>Cedarrivervirus</taxon>
        <taxon>Cedarrivervirus Sf11</taxon>
    </lineage>
</organism>
<gene>
    <name evidence="1" type="ORF">Sf11_gp69</name>
</gene>
<evidence type="ECO:0000313" key="1">
    <source>
        <dbReference type="EMBL" id="ATE85716.1"/>
    </source>
</evidence>